<sequence length="115" mass="12807">MGVDVNAIAGYGVIFDTSAYDYEVGEILGDLWDPERKIIAERIGGEGDSHVFVGIGGKADWRKAINLEPIPIPDLDEVRQRIRAFLEGVELPNGDNAYSLYDDTKFGFYVNIHVF</sequence>
<protein>
    <submittedName>
        <fullName evidence="1">Uncharacterized protein</fullName>
    </submittedName>
</protein>
<proteinExistence type="predicted"/>
<accession>A0A9E7MSK7</accession>
<evidence type="ECO:0000313" key="2">
    <source>
        <dbReference type="Proteomes" id="UP001056576"/>
    </source>
</evidence>
<organism evidence="1 2">
    <name type="scientific">Brevundimonas phage vB_BpoS-Kikimora</name>
    <dbReference type="NCBI Taxonomy" id="2948601"/>
    <lineage>
        <taxon>Viruses</taxon>
        <taxon>Duplodnaviria</taxon>
        <taxon>Heunggongvirae</taxon>
        <taxon>Uroviricota</taxon>
        <taxon>Caudoviricetes</taxon>
        <taxon>Jeanschmidtviridae</taxon>
        <taxon>Kikimoravirus</taxon>
        <taxon>Kikimoravirus kikimora</taxon>
    </lineage>
</organism>
<gene>
    <name evidence="1" type="ORF">KIKIMORA_01590</name>
</gene>
<name>A0A9E7MSK7_9CAUD</name>
<keyword evidence="2" id="KW-1185">Reference proteome</keyword>
<dbReference type="EMBL" id="ON529857">
    <property type="protein sequence ID" value="USN15305.1"/>
    <property type="molecule type" value="Genomic_DNA"/>
</dbReference>
<dbReference type="Proteomes" id="UP001056576">
    <property type="component" value="Segment"/>
</dbReference>
<reference evidence="1 2" key="1">
    <citation type="submission" date="2022-05" db="EMBL/GenBank/DDBJ databases">
        <authorList>
            <person name="Friedrich I."/>
            <person name="Poehlein A."/>
            <person name="Schneider D."/>
            <person name="Hertel R."/>
            <person name="Daniel R."/>
        </authorList>
    </citation>
    <scope>NUCLEOTIDE SEQUENCE [LARGE SCALE GENOMIC DNA]</scope>
</reference>
<evidence type="ECO:0000313" key="1">
    <source>
        <dbReference type="EMBL" id="USN15305.1"/>
    </source>
</evidence>